<evidence type="ECO:0000256" key="4">
    <source>
        <dbReference type="ARBA" id="ARBA00022461"/>
    </source>
</evidence>
<accession>A0A6H5G098</accession>
<evidence type="ECO:0000256" key="6">
    <source>
        <dbReference type="ARBA" id="ARBA00022989"/>
    </source>
</evidence>
<evidence type="ECO:0000256" key="10">
    <source>
        <dbReference type="ARBA" id="ARBA00023201"/>
    </source>
</evidence>
<evidence type="ECO:0000256" key="12">
    <source>
        <dbReference type="RuleBase" id="RU000679"/>
    </source>
</evidence>
<dbReference type="Proteomes" id="UP000479000">
    <property type="component" value="Unassembled WGS sequence"/>
</dbReference>
<sequence>MSFRLFWIVACIIATKFLVNYSLRTVVQETSYLRWNTDFPSVSVCETDADLGGIETTAEKLFGADRNVDIDSYVREIAFFDGECPACDEICKNEVECPGNFTAISALARVSCEELITDCQWNERIFDCCSNFLPLRTEIGPCFTINSIQTIEKPKLNMIVNSLTGPGTLSFLASREIFVTEIDNDLSVREADVSGRKCRFPLEASDLREHDSYSYAACVTECRLLAQNRLCNCTHHFMRASGELMEFLVIVIIVEFQVKPAVESVYRCTCMYPGSDRLFNGEFSAYDDDFHSKVFIQMQNLPSTRFKRYVSKTNIDLFVTIGGLLGLYLGASLLSIVEIIYFLFVRKDSRAQESVIPFLK</sequence>
<keyword evidence="3 12" id="KW-0813">Transport</keyword>
<evidence type="ECO:0000256" key="13">
    <source>
        <dbReference type="SAM" id="Phobius"/>
    </source>
</evidence>
<evidence type="ECO:0000256" key="1">
    <source>
        <dbReference type="ARBA" id="ARBA00004141"/>
    </source>
</evidence>
<dbReference type="OrthoDB" id="8188903at2759"/>
<keyword evidence="15" id="KW-1185">Reference proteome</keyword>
<reference evidence="14 15" key="1">
    <citation type="submission" date="2020-02" db="EMBL/GenBank/DDBJ databases">
        <authorList>
            <person name="Ferguson B K."/>
        </authorList>
    </citation>
    <scope>NUCLEOTIDE SEQUENCE [LARGE SCALE GENOMIC DNA]</scope>
</reference>
<evidence type="ECO:0000313" key="14">
    <source>
        <dbReference type="EMBL" id="CAA9995409.1"/>
    </source>
</evidence>
<dbReference type="Gene3D" id="1.10.287.770">
    <property type="entry name" value="YojJ-like"/>
    <property type="match status" value="1"/>
</dbReference>
<dbReference type="PANTHER" id="PTHR11690">
    <property type="entry name" value="AMILORIDE-SENSITIVE SODIUM CHANNEL-RELATED"/>
    <property type="match status" value="1"/>
</dbReference>
<dbReference type="Gene3D" id="2.60.470.10">
    <property type="entry name" value="Acid-sensing ion channels like domains"/>
    <property type="match status" value="1"/>
</dbReference>
<dbReference type="EMBL" id="CADCXU010003298">
    <property type="protein sequence ID" value="CAA9995409.1"/>
    <property type="molecule type" value="Genomic_DNA"/>
</dbReference>
<gene>
    <name evidence="14" type="ORF">NTEN_LOCUS2200</name>
</gene>
<organism evidence="14 15">
    <name type="scientific">Nesidiocoris tenuis</name>
    <dbReference type="NCBI Taxonomy" id="355587"/>
    <lineage>
        <taxon>Eukaryota</taxon>
        <taxon>Metazoa</taxon>
        <taxon>Ecdysozoa</taxon>
        <taxon>Arthropoda</taxon>
        <taxon>Hexapoda</taxon>
        <taxon>Insecta</taxon>
        <taxon>Pterygota</taxon>
        <taxon>Neoptera</taxon>
        <taxon>Paraneoptera</taxon>
        <taxon>Hemiptera</taxon>
        <taxon>Heteroptera</taxon>
        <taxon>Panheteroptera</taxon>
        <taxon>Cimicomorpha</taxon>
        <taxon>Miridae</taxon>
        <taxon>Dicyphina</taxon>
        <taxon>Nesidiocoris</taxon>
    </lineage>
</organism>
<keyword evidence="7" id="KW-0915">Sodium</keyword>
<evidence type="ECO:0000313" key="15">
    <source>
        <dbReference type="Proteomes" id="UP000479000"/>
    </source>
</evidence>
<dbReference type="AlphaFoldDB" id="A0A6H5G098"/>
<comment type="subcellular location">
    <subcellularLocation>
        <location evidence="1">Membrane</location>
        <topology evidence="1">Multi-pass membrane protein</topology>
    </subcellularLocation>
</comment>
<dbReference type="InterPro" id="IPR001873">
    <property type="entry name" value="ENaC"/>
</dbReference>
<dbReference type="GO" id="GO:0005886">
    <property type="term" value="C:plasma membrane"/>
    <property type="evidence" value="ECO:0007669"/>
    <property type="project" value="TreeGrafter"/>
</dbReference>
<keyword evidence="9 13" id="KW-0472">Membrane</keyword>
<keyword evidence="11 12" id="KW-0407">Ion channel</keyword>
<name>A0A6H5G098_9HEMI</name>
<keyword evidence="6 13" id="KW-1133">Transmembrane helix</keyword>
<evidence type="ECO:0000256" key="3">
    <source>
        <dbReference type="ARBA" id="ARBA00022448"/>
    </source>
</evidence>
<dbReference type="Pfam" id="PF00858">
    <property type="entry name" value="ASC"/>
    <property type="match status" value="2"/>
</dbReference>
<keyword evidence="8 12" id="KW-0406">Ion transport</keyword>
<evidence type="ECO:0000256" key="11">
    <source>
        <dbReference type="ARBA" id="ARBA00023303"/>
    </source>
</evidence>
<evidence type="ECO:0000256" key="9">
    <source>
        <dbReference type="ARBA" id="ARBA00023136"/>
    </source>
</evidence>
<dbReference type="PANTHER" id="PTHR11690:SF184">
    <property type="entry name" value="PICKPOCKET 31"/>
    <property type="match status" value="1"/>
</dbReference>
<evidence type="ECO:0000256" key="5">
    <source>
        <dbReference type="ARBA" id="ARBA00022692"/>
    </source>
</evidence>
<proteinExistence type="inferred from homology"/>
<evidence type="ECO:0000256" key="8">
    <source>
        <dbReference type="ARBA" id="ARBA00023065"/>
    </source>
</evidence>
<keyword evidence="5 12" id="KW-0812">Transmembrane</keyword>
<keyword evidence="4 12" id="KW-0894">Sodium channel</keyword>
<evidence type="ECO:0000256" key="2">
    <source>
        <dbReference type="ARBA" id="ARBA00007193"/>
    </source>
</evidence>
<evidence type="ECO:0000256" key="7">
    <source>
        <dbReference type="ARBA" id="ARBA00023053"/>
    </source>
</evidence>
<feature type="transmembrane region" description="Helical" evidence="13">
    <location>
        <begin position="317"/>
        <end position="344"/>
    </location>
</feature>
<keyword evidence="10 12" id="KW-0739">Sodium transport</keyword>
<protein>
    <submittedName>
        <fullName evidence="14">Uncharacterized protein</fullName>
    </submittedName>
</protein>
<comment type="similarity">
    <text evidence="2 12">Belongs to the amiloride-sensitive sodium channel (TC 1.A.6) family.</text>
</comment>
<dbReference type="GO" id="GO:0015280">
    <property type="term" value="F:ligand-gated sodium channel activity"/>
    <property type="evidence" value="ECO:0007669"/>
    <property type="project" value="TreeGrafter"/>
</dbReference>